<evidence type="ECO:0000256" key="1">
    <source>
        <dbReference type="SAM" id="SignalP"/>
    </source>
</evidence>
<evidence type="ECO:0000259" key="2">
    <source>
        <dbReference type="Pfam" id="PF14344"/>
    </source>
</evidence>
<organism evidence="3 4">
    <name type="scientific">Sphingobacterium hotanense</name>
    <dbReference type="NCBI Taxonomy" id="649196"/>
    <lineage>
        <taxon>Bacteria</taxon>
        <taxon>Pseudomonadati</taxon>
        <taxon>Bacteroidota</taxon>
        <taxon>Sphingobacteriia</taxon>
        <taxon>Sphingobacteriales</taxon>
        <taxon>Sphingobacteriaceae</taxon>
        <taxon>Sphingobacterium</taxon>
    </lineage>
</organism>
<sequence length="228" mass="25567">MKKTHFLIVIVLAIFTMSSCLKDDAQPTPQAIVTLLNSYPDASDVYYQMDGRIINNVSFPYKTYTSFRAFPGSKRLEVMSRMDNKMLIDTTMNYADSTFYTGYVYGAVGKPKFIRTTDSPVENLGEKAAARFVHLGNGVAKVTFQIGDQEVAAFKDRVQENKNTVSEAQIFRPINTGTFKVTAKDEQGNILAEREDIVFKKGLYYTFALMGTKGDSEKPLYIGYLSAE</sequence>
<reference evidence="3" key="1">
    <citation type="submission" date="2020-06" db="EMBL/GenBank/DDBJ databases">
        <authorList>
            <person name="Dong N."/>
        </authorList>
    </citation>
    <scope>NUCLEOTIDE SEQUENCE</scope>
    <source>
        <strain evidence="3">R1692</strain>
    </source>
</reference>
<reference evidence="3" key="2">
    <citation type="journal article" date="2022" name="Sci. Total Environ.">
        <title>Prevalence, transmission, and molecular epidemiology of tet(X)-positive bacteria among humans, animals, and environmental niches in China: An epidemiological, and genomic-based study.</title>
        <authorList>
            <person name="Dong N."/>
            <person name="Zeng Y."/>
            <person name="Cai C."/>
            <person name="Sun C."/>
            <person name="Lu J."/>
            <person name="Liu C."/>
            <person name="Zhou H."/>
            <person name="Sun Q."/>
            <person name="Shu L."/>
            <person name="Wang H."/>
            <person name="Wang Y."/>
            <person name="Wang S."/>
            <person name="Wu C."/>
            <person name="Chan E.W."/>
            <person name="Chen G."/>
            <person name="Shen Z."/>
            <person name="Chen S."/>
            <person name="Zhang R."/>
        </authorList>
    </citation>
    <scope>NUCLEOTIDE SEQUENCE</scope>
    <source>
        <strain evidence="3">R1692</strain>
    </source>
</reference>
<comment type="caution">
    <text evidence="3">The sequence shown here is derived from an EMBL/GenBank/DDBJ whole genome shotgun (WGS) entry which is preliminary data.</text>
</comment>
<feature type="signal peptide" evidence="1">
    <location>
        <begin position="1"/>
        <end position="22"/>
    </location>
</feature>
<dbReference type="Pfam" id="PF14344">
    <property type="entry name" value="DUF4397"/>
    <property type="match status" value="1"/>
</dbReference>
<keyword evidence="1" id="KW-0732">Signal</keyword>
<name>A0ABT7NRM4_9SPHI</name>
<proteinExistence type="predicted"/>
<evidence type="ECO:0000313" key="4">
    <source>
        <dbReference type="Proteomes" id="UP001170954"/>
    </source>
</evidence>
<protein>
    <submittedName>
        <fullName evidence="3">DUF4397 domain-containing protein</fullName>
    </submittedName>
</protein>
<feature type="chain" id="PRO_5046038038" evidence="1">
    <location>
        <begin position="23"/>
        <end position="228"/>
    </location>
</feature>
<feature type="domain" description="DUF4397" evidence="2">
    <location>
        <begin position="33"/>
        <end position="142"/>
    </location>
</feature>
<dbReference type="PROSITE" id="PS51257">
    <property type="entry name" value="PROKAR_LIPOPROTEIN"/>
    <property type="match status" value="1"/>
</dbReference>
<accession>A0ABT7NRM4</accession>
<keyword evidence="4" id="KW-1185">Reference proteome</keyword>
<dbReference type="InterPro" id="IPR025510">
    <property type="entry name" value="DUF4397"/>
</dbReference>
<dbReference type="Proteomes" id="UP001170954">
    <property type="component" value="Unassembled WGS sequence"/>
</dbReference>
<evidence type="ECO:0000313" key="3">
    <source>
        <dbReference type="EMBL" id="MDM1049887.1"/>
    </source>
</evidence>
<dbReference type="RefSeq" id="WP_286652123.1">
    <property type="nucleotide sequence ID" value="NZ_JACAGK010000061.1"/>
</dbReference>
<gene>
    <name evidence="3" type="ORF">HX018_16735</name>
</gene>
<dbReference type="EMBL" id="JACAGK010000061">
    <property type="protein sequence ID" value="MDM1049887.1"/>
    <property type="molecule type" value="Genomic_DNA"/>
</dbReference>